<sequence length="249" mass="28228">MRAIERGVFVHYIWHRKPGIIDKHMRLLSLFVSVALALGACSVIPPSSTPPPTVPNAIDWDRVEYLLNRAEIALNKGQLDAPNDDNAFAWYQRVLEIAPDQPDATYGLERIVERYIERAMAAIAREAWIAARAELDFAEQIDRDSAGILVLRRQIKLLENARRWSLTLPADEVRRRSRFASLKLNNFSPTARASNARVMIRAGSDADGRWMYEQLNDGPGQRRIRGEIEIGLPPQVRVLVMPLEDPSAR</sequence>
<name>A0A381RLP8_9ZZZZ</name>
<accession>A0A381RLP8</accession>
<proteinExistence type="predicted"/>
<reference evidence="1" key="1">
    <citation type="submission" date="2018-05" db="EMBL/GenBank/DDBJ databases">
        <authorList>
            <person name="Lanie J.A."/>
            <person name="Ng W.-L."/>
            <person name="Kazmierczak K.M."/>
            <person name="Andrzejewski T.M."/>
            <person name="Davidsen T.M."/>
            <person name="Wayne K.J."/>
            <person name="Tettelin H."/>
            <person name="Glass J.I."/>
            <person name="Rusch D."/>
            <person name="Podicherti R."/>
            <person name="Tsui H.-C.T."/>
            <person name="Winkler M.E."/>
        </authorList>
    </citation>
    <scope>NUCLEOTIDE SEQUENCE</scope>
</reference>
<gene>
    <name evidence="1" type="ORF">METZ01_LOCUS44753</name>
</gene>
<dbReference type="SUPFAM" id="SSF48452">
    <property type="entry name" value="TPR-like"/>
    <property type="match status" value="1"/>
</dbReference>
<dbReference type="EMBL" id="UINC01002014">
    <property type="protein sequence ID" value="SUZ91899.1"/>
    <property type="molecule type" value="Genomic_DNA"/>
</dbReference>
<evidence type="ECO:0000313" key="1">
    <source>
        <dbReference type="EMBL" id="SUZ91899.1"/>
    </source>
</evidence>
<dbReference type="InterPro" id="IPR011990">
    <property type="entry name" value="TPR-like_helical_dom_sf"/>
</dbReference>
<protein>
    <submittedName>
        <fullName evidence="1">Uncharacterized protein</fullName>
    </submittedName>
</protein>
<dbReference type="AlphaFoldDB" id="A0A381RLP8"/>
<organism evidence="1">
    <name type="scientific">marine metagenome</name>
    <dbReference type="NCBI Taxonomy" id="408172"/>
    <lineage>
        <taxon>unclassified sequences</taxon>
        <taxon>metagenomes</taxon>
        <taxon>ecological metagenomes</taxon>
    </lineage>
</organism>
<dbReference type="Gene3D" id="1.25.40.10">
    <property type="entry name" value="Tetratricopeptide repeat domain"/>
    <property type="match status" value="1"/>
</dbReference>